<dbReference type="InterPro" id="IPR046525">
    <property type="entry name" value="DUF6702"/>
</dbReference>
<dbReference type="STRING" id="356305.SAMN05421841_0049"/>
<proteinExistence type="predicted"/>
<reference evidence="2" key="1">
    <citation type="submission" date="2016-10" db="EMBL/GenBank/DDBJ databases">
        <authorList>
            <person name="Varghese N."/>
            <person name="Submissions S."/>
        </authorList>
    </citation>
    <scope>NUCLEOTIDE SEQUENCE [LARGE SCALE GENOMIC DNA]</scope>
    <source>
        <strain evidence="2">DSM 17724</strain>
    </source>
</reference>
<dbReference type="Proteomes" id="UP000199469">
    <property type="component" value="Unassembled WGS sequence"/>
</dbReference>
<dbReference type="Pfam" id="PF20420">
    <property type="entry name" value="DUF6702"/>
    <property type="match status" value="1"/>
</dbReference>
<sequence length="178" mass="21111">MINFGTNLMNCVMKNFWLFLLPVLFLFSFSEAKHPYHVGSVEINYNSKSKTFEITGRFFLDDLENALGKKYGQSFHFNDPKYKAQLNEALRKYCSEYFKLKTNNQFLKVDFVGYEEDHESVNVYLESEGVQNPRKVETAVSFLYNLFDDQINIVHIIVNDVRKSEKLTYPNRYLYQQF</sequence>
<organism evidence="1 2">
    <name type="scientific">Chryseobacterium wanjuense</name>
    <dbReference type="NCBI Taxonomy" id="356305"/>
    <lineage>
        <taxon>Bacteria</taxon>
        <taxon>Pseudomonadati</taxon>
        <taxon>Bacteroidota</taxon>
        <taxon>Flavobacteriia</taxon>
        <taxon>Flavobacteriales</taxon>
        <taxon>Weeksellaceae</taxon>
        <taxon>Chryseobacterium group</taxon>
        <taxon>Chryseobacterium</taxon>
    </lineage>
</organism>
<dbReference type="EMBL" id="FOIU01000001">
    <property type="protein sequence ID" value="SEV89065.1"/>
    <property type="molecule type" value="Genomic_DNA"/>
</dbReference>
<keyword evidence="2" id="KW-1185">Reference proteome</keyword>
<evidence type="ECO:0000313" key="2">
    <source>
        <dbReference type="Proteomes" id="UP000199469"/>
    </source>
</evidence>
<evidence type="ECO:0000313" key="1">
    <source>
        <dbReference type="EMBL" id="SEV89065.1"/>
    </source>
</evidence>
<dbReference type="AlphaFoldDB" id="A0A1I0MLA0"/>
<name>A0A1I0MLA0_9FLAO</name>
<gene>
    <name evidence="1" type="ORF">SAMN05421841_0049</name>
</gene>
<protein>
    <submittedName>
        <fullName evidence="1">Uncharacterized protein</fullName>
    </submittedName>
</protein>
<accession>A0A1I0MLA0</accession>